<dbReference type="GO" id="GO:0016567">
    <property type="term" value="P:protein ubiquitination"/>
    <property type="evidence" value="ECO:0007669"/>
    <property type="project" value="InterPro"/>
</dbReference>
<dbReference type="InterPro" id="IPR031127">
    <property type="entry name" value="E3_UB_ligase_RBR"/>
</dbReference>
<proteinExistence type="predicted"/>
<evidence type="ECO:0000313" key="11">
    <source>
        <dbReference type="EMBL" id="KAJ9164731.1"/>
    </source>
</evidence>
<dbReference type="GO" id="GO:0061630">
    <property type="term" value="F:ubiquitin protein ligase activity"/>
    <property type="evidence" value="ECO:0007669"/>
    <property type="project" value="UniProtKB-EC"/>
</dbReference>
<feature type="region of interest" description="Disordered" evidence="9">
    <location>
        <begin position="1"/>
        <end position="23"/>
    </location>
</feature>
<gene>
    <name evidence="11" type="ORF">NKR19_g1119</name>
</gene>
<dbReference type="CDD" id="cd20335">
    <property type="entry name" value="BRcat_RBR"/>
    <property type="match status" value="1"/>
</dbReference>
<dbReference type="Gene3D" id="1.20.120.1750">
    <property type="match status" value="1"/>
</dbReference>
<evidence type="ECO:0000256" key="1">
    <source>
        <dbReference type="ARBA" id="ARBA00001798"/>
    </source>
</evidence>
<evidence type="ECO:0000256" key="5">
    <source>
        <dbReference type="ARBA" id="ARBA00022737"/>
    </source>
</evidence>
<sequence>MSSVSVHPPGGRHRRGRRLNDRPALPEPEPIFCIICDAQPDQGNSKLYKLSCNHYHCARCLNFNFNMCVRGRPFAPARCCPKTPIIDPELLREAVDAPDIEKHMDAYLAHLDEHSCKVKLYCHAKTCSAFIPADKRSNRVGTCPKCGLRTCKKCKAKSHWGPCSAERLKDLKGDEQLLALAGKKNWRQCPDCSMMVERLAGCSHMTCICGCDFCYFCGRTPFESHRCGTTTLVVEDDED</sequence>
<keyword evidence="4" id="KW-0479">Metal-binding</keyword>
<evidence type="ECO:0000256" key="7">
    <source>
        <dbReference type="ARBA" id="ARBA00022786"/>
    </source>
</evidence>
<evidence type="ECO:0000256" key="9">
    <source>
        <dbReference type="SAM" id="MobiDB-lite"/>
    </source>
</evidence>
<reference evidence="11" key="1">
    <citation type="submission" date="2022-07" db="EMBL/GenBank/DDBJ databases">
        <title>Fungi with potential for degradation of polypropylene.</title>
        <authorList>
            <person name="Gostincar C."/>
        </authorList>
    </citation>
    <scope>NUCLEOTIDE SEQUENCE</scope>
    <source>
        <strain evidence="11">EXF-13287</strain>
    </source>
</reference>
<evidence type="ECO:0000259" key="10">
    <source>
        <dbReference type="PROSITE" id="PS51873"/>
    </source>
</evidence>
<dbReference type="EC" id="2.3.2.31" evidence="2"/>
<feature type="domain" description="RING-type" evidence="10">
    <location>
        <begin position="29"/>
        <end position="239"/>
    </location>
</feature>
<keyword evidence="12" id="KW-1185">Reference proteome</keyword>
<dbReference type="Pfam" id="PF01485">
    <property type="entry name" value="IBR"/>
    <property type="match status" value="1"/>
</dbReference>
<keyword evidence="6" id="KW-0863">Zinc-finger</keyword>
<dbReference type="GO" id="GO:0008270">
    <property type="term" value="F:zinc ion binding"/>
    <property type="evidence" value="ECO:0007669"/>
    <property type="project" value="UniProtKB-KW"/>
</dbReference>
<accession>A0AA38VTC4</accession>
<dbReference type="SUPFAM" id="SSF57850">
    <property type="entry name" value="RING/U-box"/>
    <property type="match status" value="1"/>
</dbReference>
<dbReference type="PANTHER" id="PTHR11685">
    <property type="entry name" value="RBR FAMILY RING FINGER AND IBR DOMAIN-CONTAINING"/>
    <property type="match status" value="1"/>
</dbReference>
<protein>
    <recommendedName>
        <fullName evidence="2">RBR-type E3 ubiquitin transferase</fullName>
        <ecNumber evidence="2">2.3.2.31</ecNumber>
    </recommendedName>
</protein>
<keyword evidence="8" id="KW-0862">Zinc</keyword>
<dbReference type="CDD" id="cd22584">
    <property type="entry name" value="Rcat_RBR_unk"/>
    <property type="match status" value="1"/>
</dbReference>
<keyword evidence="7" id="KW-0833">Ubl conjugation pathway</keyword>
<name>A0AA38VTC4_9PEZI</name>
<dbReference type="InterPro" id="IPR002867">
    <property type="entry name" value="IBR_dom"/>
</dbReference>
<keyword evidence="3 11" id="KW-0808">Transferase</keyword>
<evidence type="ECO:0000256" key="6">
    <source>
        <dbReference type="ARBA" id="ARBA00022771"/>
    </source>
</evidence>
<evidence type="ECO:0000256" key="8">
    <source>
        <dbReference type="ARBA" id="ARBA00022833"/>
    </source>
</evidence>
<evidence type="ECO:0000256" key="3">
    <source>
        <dbReference type="ARBA" id="ARBA00022679"/>
    </source>
</evidence>
<evidence type="ECO:0000256" key="4">
    <source>
        <dbReference type="ARBA" id="ARBA00022723"/>
    </source>
</evidence>
<keyword evidence="5" id="KW-0677">Repeat</keyword>
<comment type="caution">
    <text evidence="11">The sequence shown here is derived from an EMBL/GenBank/DDBJ whole genome shotgun (WGS) entry which is preliminary data.</text>
</comment>
<evidence type="ECO:0000313" key="12">
    <source>
        <dbReference type="Proteomes" id="UP001174691"/>
    </source>
</evidence>
<comment type="catalytic activity">
    <reaction evidence="1">
        <text>[E2 ubiquitin-conjugating enzyme]-S-ubiquitinyl-L-cysteine + [acceptor protein]-L-lysine = [E2 ubiquitin-conjugating enzyme]-L-cysteine + [acceptor protein]-N(6)-ubiquitinyl-L-lysine.</text>
        <dbReference type="EC" id="2.3.2.31"/>
    </reaction>
</comment>
<organism evidence="11 12">
    <name type="scientific">Coniochaeta hoffmannii</name>
    <dbReference type="NCBI Taxonomy" id="91930"/>
    <lineage>
        <taxon>Eukaryota</taxon>
        <taxon>Fungi</taxon>
        <taxon>Dikarya</taxon>
        <taxon>Ascomycota</taxon>
        <taxon>Pezizomycotina</taxon>
        <taxon>Sordariomycetes</taxon>
        <taxon>Sordariomycetidae</taxon>
        <taxon>Coniochaetales</taxon>
        <taxon>Coniochaetaceae</taxon>
        <taxon>Coniochaeta</taxon>
    </lineage>
</organism>
<dbReference type="InterPro" id="IPR044066">
    <property type="entry name" value="TRIAD_supradom"/>
</dbReference>
<dbReference type="AlphaFoldDB" id="A0AA38VTC4"/>
<dbReference type="Proteomes" id="UP001174691">
    <property type="component" value="Unassembled WGS sequence"/>
</dbReference>
<evidence type="ECO:0000256" key="2">
    <source>
        <dbReference type="ARBA" id="ARBA00012251"/>
    </source>
</evidence>
<dbReference type="EMBL" id="JANBVN010000010">
    <property type="protein sequence ID" value="KAJ9164731.1"/>
    <property type="molecule type" value="Genomic_DNA"/>
</dbReference>
<dbReference type="PROSITE" id="PS51873">
    <property type="entry name" value="TRIAD"/>
    <property type="match status" value="1"/>
</dbReference>